<reference evidence="3" key="2">
    <citation type="submission" date="2019-09" db="UniProtKB">
        <authorList>
            <consortium name="WormBaseParasite"/>
        </authorList>
    </citation>
    <scope>IDENTIFICATION</scope>
</reference>
<protein>
    <submittedName>
        <fullName evidence="1 3">Uncharacterized protein</fullName>
    </submittedName>
</protein>
<dbReference type="AlphaFoldDB" id="A0A183F755"/>
<evidence type="ECO:0000313" key="2">
    <source>
        <dbReference type="Proteomes" id="UP000050761"/>
    </source>
</evidence>
<dbReference type="Proteomes" id="UP000050761">
    <property type="component" value="Unassembled WGS sequence"/>
</dbReference>
<reference evidence="1 2" key="1">
    <citation type="submission" date="2018-11" db="EMBL/GenBank/DDBJ databases">
        <authorList>
            <consortium name="Pathogen Informatics"/>
        </authorList>
    </citation>
    <scope>NUCLEOTIDE SEQUENCE [LARGE SCALE GENOMIC DNA]</scope>
</reference>
<dbReference type="WBParaSite" id="HPBE_0000199701-mRNA-1">
    <property type="protein sequence ID" value="HPBE_0000199701-mRNA-1"/>
    <property type="gene ID" value="HPBE_0000199701"/>
</dbReference>
<sequence>MRTQGCPGHPRCWWRGFDENTSSLESIQPGQQTPSARASSSFNDFCLHNEEKTDLECWDDDGVRLKDAAALASLSIFAETRGALERRKTIEQKSLGIVLKKTEERRSGGP</sequence>
<organism evidence="2 3">
    <name type="scientific">Heligmosomoides polygyrus</name>
    <name type="common">Parasitic roundworm</name>
    <dbReference type="NCBI Taxonomy" id="6339"/>
    <lineage>
        <taxon>Eukaryota</taxon>
        <taxon>Metazoa</taxon>
        <taxon>Ecdysozoa</taxon>
        <taxon>Nematoda</taxon>
        <taxon>Chromadorea</taxon>
        <taxon>Rhabditida</taxon>
        <taxon>Rhabditina</taxon>
        <taxon>Rhabditomorpha</taxon>
        <taxon>Strongyloidea</taxon>
        <taxon>Heligmosomidae</taxon>
        <taxon>Heligmosomoides</taxon>
    </lineage>
</organism>
<dbReference type="EMBL" id="UZAH01002612">
    <property type="protein sequence ID" value="VDO22562.1"/>
    <property type="molecule type" value="Genomic_DNA"/>
</dbReference>
<proteinExistence type="predicted"/>
<gene>
    <name evidence="1" type="ORF">HPBE_LOCUS1998</name>
</gene>
<evidence type="ECO:0000313" key="1">
    <source>
        <dbReference type="EMBL" id="VDO22562.1"/>
    </source>
</evidence>
<accession>A0A3P7WYW1</accession>
<evidence type="ECO:0000313" key="3">
    <source>
        <dbReference type="WBParaSite" id="HPBE_0000199701-mRNA-1"/>
    </source>
</evidence>
<name>A0A183F755_HELPZ</name>
<keyword evidence="2" id="KW-1185">Reference proteome</keyword>
<accession>A0A183F755</accession>